<dbReference type="Proteomes" id="UP000612362">
    <property type="component" value="Unassembled WGS sequence"/>
</dbReference>
<dbReference type="EMBL" id="BNJF01000003">
    <property type="protein sequence ID" value="GHO47259.1"/>
    <property type="molecule type" value="Genomic_DNA"/>
</dbReference>
<keyword evidence="3" id="KW-1185">Reference proteome</keyword>
<dbReference type="AlphaFoldDB" id="A0A8J3I9Q8"/>
<protein>
    <submittedName>
        <fullName evidence="2">Uncharacterized protein</fullName>
    </submittedName>
</protein>
<organism evidence="2 3">
    <name type="scientific">Ktedonospora formicarum</name>
    <dbReference type="NCBI Taxonomy" id="2778364"/>
    <lineage>
        <taxon>Bacteria</taxon>
        <taxon>Bacillati</taxon>
        <taxon>Chloroflexota</taxon>
        <taxon>Ktedonobacteria</taxon>
        <taxon>Ktedonobacterales</taxon>
        <taxon>Ktedonobacteraceae</taxon>
        <taxon>Ktedonospora</taxon>
    </lineage>
</organism>
<evidence type="ECO:0000313" key="3">
    <source>
        <dbReference type="Proteomes" id="UP000612362"/>
    </source>
</evidence>
<evidence type="ECO:0000313" key="2">
    <source>
        <dbReference type="EMBL" id="GHO47259.1"/>
    </source>
</evidence>
<sequence>MSSLRGALDQPKERVRAAGETHACHQASPGFSAKSKANQGEDIGESHCASRIGRNDGGKPLGENLAWALVILAKKAAGMQF</sequence>
<gene>
    <name evidence="2" type="ORF">KSX_54220</name>
</gene>
<evidence type="ECO:0000256" key="1">
    <source>
        <dbReference type="SAM" id="MobiDB-lite"/>
    </source>
</evidence>
<feature type="compositionally biased region" description="Basic and acidic residues" evidence="1">
    <location>
        <begin position="10"/>
        <end position="23"/>
    </location>
</feature>
<proteinExistence type="predicted"/>
<reference evidence="2" key="1">
    <citation type="submission" date="2020-10" db="EMBL/GenBank/DDBJ databases">
        <title>Taxonomic study of unclassified bacteria belonging to the class Ktedonobacteria.</title>
        <authorList>
            <person name="Yabe S."/>
            <person name="Wang C.M."/>
            <person name="Zheng Y."/>
            <person name="Sakai Y."/>
            <person name="Cavaletti L."/>
            <person name="Monciardini P."/>
            <person name="Donadio S."/>
        </authorList>
    </citation>
    <scope>NUCLEOTIDE SEQUENCE</scope>
    <source>
        <strain evidence="2">SOSP1-1</strain>
    </source>
</reference>
<feature type="region of interest" description="Disordered" evidence="1">
    <location>
        <begin position="1"/>
        <end position="59"/>
    </location>
</feature>
<accession>A0A8J3I9Q8</accession>
<comment type="caution">
    <text evidence="2">The sequence shown here is derived from an EMBL/GenBank/DDBJ whole genome shotgun (WGS) entry which is preliminary data.</text>
</comment>
<name>A0A8J3I9Q8_9CHLR</name>